<feature type="transmembrane region" description="Helical" evidence="7">
    <location>
        <begin position="242"/>
        <end position="263"/>
    </location>
</feature>
<feature type="transmembrane region" description="Helical" evidence="7">
    <location>
        <begin position="28"/>
        <end position="48"/>
    </location>
</feature>
<organism evidence="9 10">
    <name type="scientific">Laceyella sacchari</name>
    <name type="common">Thermoactinomyces thalpophilus</name>
    <dbReference type="NCBI Taxonomy" id="37482"/>
    <lineage>
        <taxon>Bacteria</taxon>
        <taxon>Bacillati</taxon>
        <taxon>Bacillota</taxon>
        <taxon>Bacilli</taxon>
        <taxon>Bacillales</taxon>
        <taxon>Thermoactinomycetaceae</taxon>
        <taxon>Laceyella</taxon>
    </lineage>
</organism>
<dbReference type="InterPro" id="IPR036259">
    <property type="entry name" value="MFS_trans_sf"/>
</dbReference>
<evidence type="ECO:0000256" key="4">
    <source>
        <dbReference type="ARBA" id="ARBA00022692"/>
    </source>
</evidence>
<dbReference type="InterPro" id="IPR020846">
    <property type="entry name" value="MFS_dom"/>
</dbReference>
<dbReference type="RefSeq" id="WP_132222184.1">
    <property type="nucleotide sequence ID" value="NZ_CP103866.1"/>
</dbReference>
<comment type="subcellular location">
    <subcellularLocation>
        <location evidence="1">Cell membrane</location>
        <topology evidence="1">Multi-pass membrane protein</topology>
    </subcellularLocation>
</comment>
<keyword evidence="6 7" id="KW-0472">Membrane</keyword>
<keyword evidence="5 7" id="KW-1133">Transmembrane helix</keyword>
<dbReference type="SUPFAM" id="SSF103473">
    <property type="entry name" value="MFS general substrate transporter"/>
    <property type="match status" value="1"/>
</dbReference>
<evidence type="ECO:0000313" key="10">
    <source>
        <dbReference type="Proteomes" id="UP001058650"/>
    </source>
</evidence>
<evidence type="ECO:0000256" key="1">
    <source>
        <dbReference type="ARBA" id="ARBA00004651"/>
    </source>
</evidence>
<dbReference type="PANTHER" id="PTHR43266:SF9">
    <property type="entry name" value="PERMEASE, MAJOR FACILITATOR SUPERFAMILY-RELATED"/>
    <property type="match status" value="1"/>
</dbReference>
<feature type="transmembrane region" description="Helical" evidence="7">
    <location>
        <begin position="119"/>
        <end position="138"/>
    </location>
</feature>
<proteinExistence type="predicted"/>
<dbReference type="Gene3D" id="1.20.1250.20">
    <property type="entry name" value="MFS general substrate transporter like domains"/>
    <property type="match status" value="2"/>
</dbReference>
<feature type="domain" description="Major facilitator superfamily (MFS) profile" evidence="8">
    <location>
        <begin position="27"/>
        <end position="421"/>
    </location>
</feature>
<feature type="transmembrane region" description="Helical" evidence="7">
    <location>
        <begin position="366"/>
        <end position="389"/>
    </location>
</feature>
<keyword evidence="4 7" id="KW-0812">Transmembrane</keyword>
<dbReference type="PANTHER" id="PTHR43266">
    <property type="entry name" value="MACROLIDE-EFFLUX PROTEIN"/>
    <property type="match status" value="1"/>
</dbReference>
<protein>
    <submittedName>
        <fullName evidence="9">MFS transporter</fullName>
    </submittedName>
</protein>
<feature type="transmembrane region" description="Helical" evidence="7">
    <location>
        <begin position="63"/>
        <end position="85"/>
    </location>
</feature>
<dbReference type="CDD" id="cd06173">
    <property type="entry name" value="MFS_MefA_like"/>
    <property type="match status" value="1"/>
</dbReference>
<feature type="transmembrane region" description="Helical" evidence="7">
    <location>
        <begin position="308"/>
        <end position="326"/>
    </location>
</feature>
<keyword evidence="3" id="KW-1003">Cell membrane</keyword>
<sequence>MMNESLSKEMSVTQEKPSPTPLLKNRSFLMLIISIIFSSLATSTYLMIETWYVSKHLQMPSMLGYVLMATAIPRLLLMSVGGVVADRFKRSLIMFYSDFFRFVLLLAMTFLFLSDQLTFTILIIFALLFGVLESFYWPAASSIIPTIVPDSQLGAANSYNFTIQQVGVLVGPVIAGMSLTWGSYDWSFGLISVMLLLGSVFLLGVRDQPQQSAPDEVSEEKQSMLAEIKEGFLYIKEDRFKFSILLTNAISVFFLVGPLSIAIPTFVTETLNGTAMDFTYLEISLTAGSLIGAIVIGMINITKQRAMWSYIFMLFFCFSMMGLGFAKELIPAIIALLFTGIFSSFANTTMVTALQSIIDMDKMGRVMSLFTMASTGLVPISQGFIPMILNKGVSLSHLLIAGSSITCVFLISVLLLVKTIRSQ</sequence>
<feature type="transmembrane region" description="Helical" evidence="7">
    <location>
        <begin position="283"/>
        <end position="301"/>
    </location>
</feature>
<evidence type="ECO:0000256" key="5">
    <source>
        <dbReference type="ARBA" id="ARBA00022989"/>
    </source>
</evidence>
<evidence type="ECO:0000259" key="8">
    <source>
        <dbReference type="PROSITE" id="PS50850"/>
    </source>
</evidence>
<reference evidence="9" key="1">
    <citation type="submission" date="2022-08" db="EMBL/GenBank/DDBJ databases">
        <title>The complete genome sequence of the thermophilic bacterium Laceyella sacchari FBKL4.010 reveals the basis for tetramethylpyrazine biosynthesis in Moutai-flavor Daqu.</title>
        <authorList>
            <person name="Li D."/>
            <person name="Huang W."/>
            <person name="Wang C."/>
            <person name="Qiu S."/>
        </authorList>
    </citation>
    <scope>NUCLEOTIDE SEQUENCE</scope>
    <source>
        <strain evidence="9">FBKL4.014</strain>
    </source>
</reference>
<feature type="transmembrane region" description="Helical" evidence="7">
    <location>
        <begin position="395"/>
        <end position="417"/>
    </location>
</feature>
<feature type="transmembrane region" description="Helical" evidence="7">
    <location>
        <begin position="332"/>
        <end position="354"/>
    </location>
</feature>
<dbReference type="EMBL" id="CP103866">
    <property type="protein sequence ID" value="UWE02598.1"/>
    <property type="molecule type" value="Genomic_DNA"/>
</dbReference>
<keyword evidence="10" id="KW-1185">Reference proteome</keyword>
<evidence type="ECO:0000256" key="7">
    <source>
        <dbReference type="SAM" id="Phobius"/>
    </source>
</evidence>
<evidence type="ECO:0000256" key="6">
    <source>
        <dbReference type="ARBA" id="ARBA00023136"/>
    </source>
</evidence>
<gene>
    <name evidence="9" type="ORF">NYR52_10605</name>
</gene>
<evidence type="ECO:0000256" key="2">
    <source>
        <dbReference type="ARBA" id="ARBA00022448"/>
    </source>
</evidence>
<keyword evidence="2" id="KW-0813">Transport</keyword>
<feature type="transmembrane region" description="Helical" evidence="7">
    <location>
        <begin position="92"/>
        <end position="113"/>
    </location>
</feature>
<dbReference type="Proteomes" id="UP001058650">
    <property type="component" value="Chromosome"/>
</dbReference>
<dbReference type="InterPro" id="IPR011701">
    <property type="entry name" value="MFS"/>
</dbReference>
<feature type="transmembrane region" description="Helical" evidence="7">
    <location>
        <begin position="186"/>
        <end position="205"/>
    </location>
</feature>
<feature type="transmembrane region" description="Helical" evidence="7">
    <location>
        <begin position="159"/>
        <end position="180"/>
    </location>
</feature>
<accession>A0ABY5U3G1</accession>
<evidence type="ECO:0000256" key="3">
    <source>
        <dbReference type="ARBA" id="ARBA00022475"/>
    </source>
</evidence>
<name>A0ABY5U3G1_LACSH</name>
<dbReference type="Pfam" id="PF07690">
    <property type="entry name" value="MFS_1"/>
    <property type="match status" value="1"/>
</dbReference>
<evidence type="ECO:0000313" key="9">
    <source>
        <dbReference type="EMBL" id="UWE02598.1"/>
    </source>
</evidence>
<dbReference type="PROSITE" id="PS50850">
    <property type="entry name" value="MFS"/>
    <property type="match status" value="1"/>
</dbReference>